<dbReference type="InterPro" id="IPR009346">
    <property type="entry name" value="GRIM-19"/>
</dbReference>
<keyword evidence="4 14" id="KW-0813">Transport</keyword>
<evidence type="ECO:0000313" key="15">
    <source>
        <dbReference type="EMBL" id="VEN57772.1"/>
    </source>
</evidence>
<keyword evidence="16" id="KW-1185">Reference proteome</keyword>
<evidence type="ECO:0000256" key="4">
    <source>
        <dbReference type="ARBA" id="ARBA00022448"/>
    </source>
</evidence>
<keyword evidence="8 14" id="KW-0249">Electron transport</keyword>
<evidence type="ECO:0000256" key="14">
    <source>
        <dbReference type="RuleBase" id="RU368034"/>
    </source>
</evidence>
<evidence type="ECO:0000313" key="16">
    <source>
        <dbReference type="Proteomes" id="UP000410492"/>
    </source>
</evidence>
<evidence type="ECO:0000256" key="9">
    <source>
        <dbReference type="ARBA" id="ARBA00022989"/>
    </source>
</evidence>
<evidence type="ECO:0000256" key="3">
    <source>
        <dbReference type="ARBA" id="ARBA00018192"/>
    </source>
</evidence>
<evidence type="ECO:0000256" key="10">
    <source>
        <dbReference type="ARBA" id="ARBA00023128"/>
    </source>
</evidence>
<evidence type="ECO:0000256" key="5">
    <source>
        <dbReference type="ARBA" id="ARBA00022660"/>
    </source>
</evidence>
<keyword evidence="11 14" id="KW-0472">Membrane</keyword>
<dbReference type="EMBL" id="CAACVG010011298">
    <property type="protein sequence ID" value="VEN57772.1"/>
    <property type="molecule type" value="Genomic_DNA"/>
</dbReference>
<comment type="function">
    <text evidence="14">Complex I functions in the transfer of electrons from NADH to the respiratory chain. Accessory subunit of the mitochondrial membrane respiratory chain NADH dehydrogenase (Complex I), that is believed not to be involved in catalysis.</text>
</comment>
<evidence type="ECO:0000256" key="7">
    <source>
        <dbReference type="ARBA" id="ARBA00022792"/>
    </source>
</evidence>
<dbReference type="Proteomes" id="UP000410492">
    <property type="component" value="Unassembled WGS sequence"/>
</dbReference>
<evidence type="ECO:0000256" key="8">
    <source>
        <dbReference type="ARBA" id="ARBA00022982"/>
    </source>
</evidence>
<dbReference type="GO" id="GO:0005743">
    <property type="term" value="C:mitochondrial inner membrane"/>
    <property type="evidence" value="ECO:0007669"/>
    <property type="project" value="UniProtKB-SubCell"/>
</dbReference>
<evidence type="ECO:0000256" key="13">
    <source>
        <dbReference type="ARBA" id="ARBA00046797"/>
    </source>
</evidence>
<dbReference type="PANTHER" id="PTHR12966:SF0">
    <property type="entry name" value="NADH DEHYDROGENASE [UBIQUINONE] 1 ALPHA SUBCOMPLEX SUBUNIT 13"/>
    <property type="match status" value="1"/>
</dbReference>
<evidence type="ECO:0000256" key="1">
    <source>
        <dbReference type="ARBA" id="ARBA00004298"/>
    </source>
</evidence>
<name>A0A653DC38_CALMS</name>
<comment type="subcellular location">
    <subcellularLocation>
        <location evidence="1 14">Mitochondrion inner membrane</location>
        <topology evidence="1 14">Single-pass membrane protein</topology>
        <orientation evidence="1 14">Matrix side</orientation>
    </subcellularLocation>
</comment>
<dbReference type="OrthoDB" id="6769313at2759"/>
<evidence type="ECO:0000256" key="2">
    <source>
        <dbReference type="ARBA" id="ARBA00007312"/>
    </source>
</evidence>
<protein>
    <recommendedName>
        <fullName evidence="3 14">NADH dehydrogenase [ubiquinone] 1 alpha subcomplex subunit 13</fullName>
    </recommendedName>
</protein>
<keyword evidence="5 14" id="KW-0679">Respiratory chain</keyword>
<comment type="subunit">
    <text evidence="13">Complex I is composed of 45 different subunits. Interacts with CARD15, but not with CARD4. Interacts with STAT3, but not with STAT1, STAT2 and STAT5A. Interacts with OLFM4.</text>
</comment>
<organism evidence="15 16">
    <name type="scientific">Callosobruchus maculatus</name>
    <name type="common">Southern cowpea weevil</name>
    <name type="synonym">Pulse bruchid</name>
    <dbReference type="NCBI Taxonomy" id="64391"/>
    <lineage>
        <taxon>Eukaryota</taxon>
        <taxon>Metazoa</taxon>
        <taxon>Ecdysozoa</taxon>
        <taxon>Arthropoda</taxon>
        <taxon>Hexapoda</taxon>
        <taxon>Insecta</taxon>
        <taxon>Pterygota</taxon>
        <taxon>Neoptera</taxon>
        <taxon>Endopterygota</taxon>
        <taxon>Coleoptera</taxon>
        <taxon>Polyphaga</taxon>
        <taxon>Cucujiformia</taxon>
        <taxon>Chrysomeloidea</taxon>
        <taxon>Chrysomelidae</taxon>
        <taxon>Bruchinae</taxon>
        <taxon>Bruchini</taxon>
        <taxon>Callosobruchus</taxon>
    </lineage>
</organism>
<keyword evidence="6 14" id="KW-0812">Transmembrane</keyword>
<gene>
    <name evidence="15" type="ORF">CALMAC_LOCUS16319</name>
</gene>
<comment type="similarity">
    <text evidence="2 14">Belongs to the complex I NDUFA13 subunit family.</text>
</comment>
<proteinExistence type="inferred from homology"/>
<dbReference type="GO" id="GO:0045271">
    <property type="term" value="C:respiratory chain complex I"/>
    <property type="evidence" value="ECO:0007669"/>
    <property type="project" value="UniProtKB-UniRule"/>
</dbReference>
<dbReference type="Pfam" id="PF06212">
    <property type="entry name" value="GRIM-19"/>
    <property type="match status" value="1"/>
</dbReference>
<sequence length="189" mass="22263">MFFNQEYFFLPMPRLPSIFPSIINCRSSYRRPRIIWPRMASTPNYKQDMPPPGGYSSIPYKRVPARTFFSGWALFGGYIGMTAGAGYLYFLNCKSVKARELEMRCASFAIYPMLLAERDRAYLKQLRRNRDEETDLMKNVEGWKTGTWYGEPIYHTKDPDTLIEPTYAEYYVHSSFKEYMKRPNVVLMS</sequence>
<evidence type="ECO:0000256" key="6">
    <source>
        <dbReference type="ARBA" id="ARBA00022692"/>
    </source>
</evidence>
<reference evidence="15 16" key="1">
    <citation type="submission" date="2019-01" db="EMBL/GenBank/DDBJ databases">
        <authorList>
            <person name="Sayadi A."/>
        </authorList>
    </citation>
    <scope>NUCLEOTIDE SEQUENCE [LARGE SCALE GENOMIC DNA]</scope>
</reference>
<keyword evidence="7 14" id="KW-0999">Mitochondrion inner membrane</keyword>
<keyword evidence="9 14" id="KW-1133">Transmembrane helix</keyword>
<dbReference type="PANTHER" id="PTHR12966">
    <property type="entry name" value="NADH DEHYDROGENASE UBIQUINONE 1 ALPHA SUBCOMPLEX SUBUNIT 13"/>
    <property type="match status" value="1"/>
</dbReference>
<dbReference type="AlphaFoldDB" id="A0A653DC38"/>
<comment type="function">
    <text evidence="12">Accessory subunit of the mitochondrial membrane respiratory chain NADH dehydrogenase (Complex I), that is believed not to be involved in catalysis. Complex I functions in the transfer of electrons from NADH to the respiratory chain. The immediate electron acceptor for the enzyme is believed to be ubiquinone. Involved in the interferon/all-trans-retinoic acid (IFN/RA) induced cell death. This apoptotic activity is inhibited by interaction with viral IRF1. Prevents the transactivation of STAT3 target genes. May play a role in CARD15-mediated innate mucosal responses and serve to regulate intestinal epithelial cell responses to microbes.</text>
</comment>
<feature type="transmembrane region" description="Helical" evidence="14">
    <location>
        <begin position="69"/>
        <end position="90"/>
    </location>
</feature>
<evidence type="ECO:0000256" key="11">
    <source>
        <dbReference type="ARBA" id="ARBA00023136"/>
    </source>
</evidence>
<evidence type="ECO:0000256" key="12">
    <source>
        <dbReference type="ARBA" id="ARBA00045908"/>
    </source>
</evidence>
<accession>A0A653DC38</accession>
<keyword evidence="10 14" id="KW-0496">Mitochondrion</keyword>